<dbReference type="EnsemblPlants" id="AES87181">
    <property type="protein sequence ID" value="AES87181"/>
    <property type="gene ID" value="MTR_4g022510"/>
</dbReference>
<evidence type="ECO:0000313" key="3">
    <source>
        <dbReference type="EnsemblPlants" id="AES87181"/>
    </source>
</evidence>
<dbReference type="HOGENOM" id="CLU_2281604_0_0_1"/>
<evidence type="ECO:0000256" key="1">
    <source>
        <dbReference type="SAM" id="Phobius"/>
    </source>
</evidence>
<keyword evidence="1 2" id="KW-0812">Transmembrane</keyword>
<keyword evidence="1" id="KW-1133">Transmembrane helix</keyword>
<reference evidence="2 4" key="1">
    <citation type="journal article" date="2011" name="Nature">
        <title>The Medicago genome provides insight into the evolution of rhizobial symbioses.</title>
        <authorList>
            <person name="Young N.D."/>
            <person name="Debelle F."/>
            <person name="Oldroyd G.E."/>
            <person name="Geurts R."/>
            <person name="Cannon S.B."/>
            <person name="Udvardi M.K."/>
            <person name="Benedito V.A."/>
            <person name="Mayer K.F."/>
            <person name="Gouzy J."/>
            <person name="Schoof H."/>
            <person name="Van de Peer Y."/>
            <person name="Proost S."/>
            <person name="Cook D.R."/>
            <person name="Meyers B.C."/>
            <person name="Spannagl M."/>
            <person name="Cheung F."/>
            <person name="De Mita S."/>
            <person name="Krishnakumar V."/>
            <person name="Gundlach H."/>
            <person name="Zhou S."/>
            <person name="Mudge J."/>
            <person name="Bharti A.K."/>
            <person name="Murray J.D."/>
            <person name="Naoumkina M.A."/>
            <person name="Rosen B."/>
            <person name="Silverstein K.A."/>
            <person name="Tang H."/>
            <person name="Rombauts S."/>
            <person name="Zhao P.X."/>
            <person name="Zhou P."/>
            <person name="Barbe V."/>
            <person name="Bardou P."/>
            <person name="Bechner M."/>
            <person name="Bellec A."/>
            <person name="Berger A."/>
            <person name="Berges H."/>
            <person name="Bidwell S."/>
            <person name="Bisseling T."/>
            <person name="Choisne N."/>
            <person name="Couloux A."/>
            <person name="Denny R."/>
            <person name="Deshpande S."/>
            <person name="Dai X."/>
            <person name="Doyle J.J."/>
            <person name="Dudez A.M."/>
            <person name="Farmer A.D."/>
            <person name="Fouteau S."/>
            <person name="Franken C."/>
            <person name="Gibelin C."/>
            <person name="Gish J."/>
            <person name="Goldstein S."/>
            <person name="Gonzalez A.J."/>
            <person name="Green P.J."/>
            <person name="Hallab A."/>
            <person name="Hartog M."/>
            <person name="Hua A."/>
            <person name="Humphray S.J."/>
            <person name="Jeong D.H."/>
            <person name="Jing Y."/>
            <person name="Jocker A."/>
            <person name="Kenton S.M."/>
            <person name="Kim D.J."/>
            <person name="Klee K."/>
            <person name="Lai H."/>
            <person name="Lang C."/>
            <person name="Lin S."/>
            <person name="Macmil S.L."/>
            <person name="Magdelenat G."/>
            <person name="Matthews L."/>
            <person name="McCorrison J."/>
            <person name="Monaghan E.L."/>
            <person name="Mun J.H."/>
            <person name="Najar F.Z."/>
            <person name="Nicholson C."/>
            <person name="Noirot C."/>
            <person name="O'Bleness M."/>
            <person name="Paule C.R."/>
            <person name="Poulain J."/>
            <person name="Prion F."/>
            <person name="Qin B."/>
            <person name="Qu C."/>
            <person name="Retzel E.F."/>
            <person name="Riddle C."/>
            <person name="Sallet E."/>
            <person name="Samain S."/>
            <person name="Samson N."/>
            <person name="Sanders I."/>
            <person name="Saurat O."/>
            <person name="Scarpelli C."/>
            <person name="Schiex T."/>
            <person name="Segurens B."/>
            <person name="Severin A.J."/>
            <person name="Sherrier D.J."/>
            <person name="Shi R."/>
            <person name="Sims S."/>
            <person name="Singer S.R."/>
            <person name="Sinharoy S."/>
            <person name="Sterck L."/>
            <person name="Viollet A."/>
            <person name="Wang B.B."/>
            <person name="Wang K."/>
            <person name="Wang M."/>
            <person name="Wang X."/>
            <person name="Warfsmann J."/>
            <person name="Weissenbach J."/>
            <person name="White D.D."/>
            <person name="White J.D."/>
            <person name="Wiley G.B."/>
            <person name="Wincker P."/>
            <person name="Xing Y."/>
            <person name="Yang L."/>
            <person name="Yao Z."/>
            <person name="Ying F."/>
            <person name="Zhai J."/>
            <person name="Zhou L."/>
            <person name="Zuber A."/>
            <person name="Denarie J."/>
            <person name="Dixon R.A."/>
            <person name="May G.D."/>
            <person name="Schwartz D.C."/>
            <person name="Rogers J."/>
            <person name="Quetier F."/>
            <person name="Town C.D."/>
            <person name="Roe B.A."/>
        </authorList>
    </citation>
    <scope>NUCLEOTIDE SEQUENCE [LARGE SCALE GENOMIC DNA]</scope>
    <source>
        <strain evidence="2">A17</strain>
        <strain evidence="3 4">cv. Jemalong A17</strain>
    </source>
</reference>
<reference evidence="3" key="3">
    <citation type="submission" date="2015-04" db="UniProtKB">
        <authorList>
            <consortium name="EnsemblPlants"/>
        </authorList>
    </citation>
    <scope>IDENTIFICATION</scope>
    <source>
        <strain evidence="3">cv. Jemalong A17</strain>
    </source>
</reference>
<feature type="transmembrane region" description="Helical" evidence="1">
    <location>
        <begin position="77"/>
        <end position="100"/>
    </location>
</feature>
<reference evidence="2 4" key="2">
    <citation type="journal article" date="2014" name="BMC Genomics">
        <title>An improved genome release (version Mt4.0) for the model legume Medicago truncatula.</title>
        <authorList>
            <person name="Tang H."/>
            <person name="Krishnakumar V."/>
            <person name="Bidwell S."/>
            <person name="Rosen B."/>
            <person name="Chan A."/>
            <person name="Zhou S."/>
            <person name="Gentzbittel L."/>
            <person name="Childs K.L."/>
            <person name="Yandell M."/>
            <person name="Gundlach H."/>
            <person name="Mayer K.F."/>
            <person name="Schwartz D.C."/>
            <person name="Town C.D."/>
        </authorList>
    </citation>
    <scope>GENOME REANNOTATION</scope>
    <source>
        <strain evidence="3 4">cv. Jemalong A17</strain>
    </source>
</reference>
<gene>
    <name evidence="2" type="ordered locus">MTR_4g022510</name>
</gene>
<dbReference type="AlphaFoldDB" id="G7JUK7"/>
<keyword evidence="1" id="KW-0472">Membrane</keyword>
<dbReference type="EMBL" id="CM001220">
    <property type="protein sequence ID" value="AES87181.1"/>
    <property type="molecule type" value="Genomic_DNA"/>
</dbReference>
<dbReference type="PaxDb" id="3880-AES87181"/>
<sequence>MRQEKIYRLQLLQSLEALLFVSLQPLMQLGNNNVRPTKTNKTKTTTIQFKCPRKSSQKSVQLPLTPPLKNCLISTRIISGFIVTFKTCVTVITFNCFLLVEF</sequence>
<keyword evidence="4" id="KW-1185">Reference proteome</keyword>
<accession>G7JUK7</accession>
<protein>
    <submittedName>
        <fullName evidence="2">Transmembrane protein, putative</fullName>
    </submittedName>
</protein>
<evidence type="ECO:0000313" key="2">
    <source>
        <dbReference type="EMBL" id="AES87181.1"/>
    </source>
</evidence>
<evidence type="ECO:0000313" key="4">
    <source>
        <dbReference type="Proteomes" id="UP000002051"/>
    </source>
</evidence>
<dbReference type="Proteomes" id="UP000002051">
    <property type="component" value="Chromosome 4"/>
</dbReference>
<name>G7JUK7_MEDTR</name>
<proteinExistence type="predicted"/>
<organism evidence="2 4">
    <name type="scientific">Medicago truncatula</name>
    <name type="common">Barrel medic</name>
    <name type="synonym">Medicago tribuloides</name>
    <dbReference type="NCBI Taxonomy" id="3880"/>
    <lineage>
        <taxon>Eukaryota</taxon>
        <taxon>Viridiplantae</taxon>
        <taxon>Streptophyta</taxon>
        <taxon>Embryophyta</taxon>
        <taxon>Tracheophyta</taxon>
        <taxon>Spermatophyta</taxon>
        <taxon>Magnoliopsida</taxon>
        <taxon>eudicotyledons</taxon>
        <taxon>Gunneridae</taxon>
        <taxon>Pentapetalae</taxon>
        <taxon>rosids</taxon>
        <taxon>fabids</taxon>
        <taxon>Fabales</taxon>
        <taxon>Fabaceae</taxon>
        <taxon>Papilionoideae</taxon>
        <taxon>50 kb inversion clade</taxon>
        <taxon>NPAAA clade</taxon>
        <taxon>Hologalegina</taxon>
        <taxon>IRL clade</taxon>
        <taxon>Trifolieae</taxon>
        <taxon>Medicago</taxon>
    </lineage>
</organism>